<dbReference type="Proteomes" id="UP000179013">
    <property type="component" value="Unassembled WGS sequence"/>
</dbReference>
<gene>
    <name evidence="1" type="ORF">A2V80_00575</name>
</gene>
<sequence length="198" mass="22235">MNVESIKERIIASSKILADSAVAIPIEEAEEATRRNSESEIKKSLEKRLKWMEYPFLLLWMKDGQKRTELGRAINPEVHSAFSPAVKIEVNSGKLVGRKLSLEFLISSNSLPKVLSLPASHTLKKGPNIIIPSIALKTDRFPQEDYSVSIAIPSGLIINSFNFPISNFLQNEGEQFNEVLENGMTLQSIIDLIEDWQK</sequence>
<dbReference type="EMBL" id="MGFU01000065">
    <property type="protein sequence ID" value="OGM11181.1"/>
    <property type="molecule type" value="Genomic_DNA"/>
</dbReference>
<proteinExistence type="predicted"/>
<evidence type="ECO:0000313" key="1">
    <source>
        <dbReference type="EMBL" id="OGM11181.1"/>
    </source>
</evidence>
<dbReference type="AlphaFoldDB" id="A0A1F7X887"/>
<accession>A0A1F7X887</accession>
<organism evidence="1 2">
    <name type="scientific">Candidatus Woesebacteria bacterium RBG_16_39_8b</name>
    <dbReference type="NCBI Taxonomy" id="1802482"/>
    <lineage>
        <taxon>Bacteria</taxon>
        <taxon>Candidatus Woeseibacteriota</taxon>
    </lineage>
</organism>
<name>A0A1F7X887_9BACT</name>
<reference evidence="1 2" key="1">
    <citation type="journal article" date="2016" name="Nat. Commun.">
        <title>Thousands of microbial genomes shed light on interconnected biogeochemical processes in an aquifer system.</title>
        <authorList>
            <person name="Anantharaman K."/>
            <person name="Brown C.T."/>
            <person name="Hug L.A."/>
            <person name="Sharon I."/>
            <person name="Castelle C.J."/>
            <person name="Probst A.J."/>
            <person name="Thomas B.C."/>
            <person name="Singh A."/>
            <person name="Wilkins M.J."/>
            <person name="Karaoz U."/>
            <person name="Brodie E.L."/>
            <person name="Williams K.H."/>
            <person name="Hubbard S.S."/>
            <person name="Banfield J.F."/>
        </authorList>
    </citation>
    <scope>NUCLEOTIDE SEQUENCE [LARGE SCALE GENOMIC DNA]</scope>
</reference>
<protein>
    <submittedName>
        <fullName evidence="1">Uncharacterized protein</fullName>
    </submittedName>
</protein>
<comment type="caution">
    <text evidence="1">The sequence shown here is derived from an EMBL/GenBank/DDBJ whole genome shotgun (WGS) entry which is preliminary data.</text>
</comment>
<evidence type="ECO:0000313" key="2">
    <source>
        <dbReference type="Proteomes" id="UP000179013"/>
    </source>
</evidence>